<keyword evidence="3" id="KW-0964">Secreted</keyword>
<feature type="domain" description="EGF-like" evidence="23">
    <location>
        <begin position="1816"/>
        <end position="1852"/>
    </location>
</feature>
<dbReference type="CDD" id="cd00033">
    <property type="entry name" value="CCP"/>
    <property type="match status" value="1"/>
</dbReference>
<dbReference type="InterPro" id="IPR013106">
    <property type="entry name" value="Ig_V-set"/>
</dbReference>
<dbReference type="InterPro" id="IPR033987">
    <property type="entry name" value="CSPG_CTLD"/>
</dbReference>
<dbReference type="GO" id="GO:0002052">
    <property type="term" value="P:positive regulation of neuroblast proliferation"/>
    <property type="evidence" value="ECO:0007669"/>
    <property type="project" value="TreeGrafter"/>
</dbReference>
<dbReference type="CDD" id="cd03588">
    <property type="entry name" value="CLECT_CSPGs"/>
    <property type="match status" value="1"/>
</dbReference>
<evidence type="ECO:0000256" key="19">
    <source>
        <dbReference type="PROSITE-ProRule" id="PRU00302"/>
    </source>
</evidence>
<dbReference type="SMART" id="SM00034">
    <property type="entry name" value="CLECT"/>
    <property type="match status" value="1"/>
</dbReference>
<dbReference type="PROSITE" id="PS00615">
    <property type="entry name" value="C_TYPE_LECTIN_1"/>
    <property type="match status" value="1"/>
</dbReference>
<feature type="region of interest" description="Disordered" evidence="21">
    <location>
        <begin position="975"/>
        <end position="1053"/>
    </location>
</feature>
<evidence type="ECO:0000259" key="27">
    <source>
        <dbReference type="PROSITE" id="PS50963"/>
    </source>
</evidence>
<dbReference type="PROSITE" id="PS50923">
    <property type="entry name" value="SUSHI"/>
    <property type="match status" value="1"/>
</dbReference>
<dbReference type="SUPFAM" id="SSF57535">
    <property type="entry name" value="Complement control module/SCR domain"/>
    <property type="match status" value="1"/>
</dbReference>
<keyword evidence="15" id="KW-0393">Immunoglobulin domain</keyword>
<dbReference type="FunFam" id="2.60.40.10:FF:001192">
    <property type="entry name" value="Aggrecan core protein"/>
    <property type="match status" value="1"/>
</dbReference>
<feature type="disulfide bond" evidence="18">
    <location>
        <begin position="1842"/>
        <end position="1851"/>
    </location>
</feature>
<keyword evidence="9" id="KW-0430">Lectin</keyword>
<dbReference type="InterPro" id="IPR000436">
    <property type="entry name" value="Sushi_SCR_CCP_dom"/>
</dbReference>
<feature type="region of interest" description="Disordered" evidence="21">
    <location>
        <begin position="2050"/>
        <end position="2072"/>
    </location>
</feature>
<dbReference type="Pfam" id="PF00008">
    <property type="entry name" value="EGF"/>
    <property type="match status" value="1"/>
</dbReference>
<dbReference type="SMART" id="SM00181">
    <property type="entry name" value="EGF"/>
    <property type="match status" value="1"/>
</dbReference>
<dbReference type="PROSITE" id="PS00010">
    <property type="entry name" value="ASX_HYDROXYL"/>
    <property type="match status" value="1"/>
</dbReference>
<keyword evidence="11" id="KW-0106">Calcium</keyword>
<keyword evidence="8 22" id="KW-0732">Signal</keyword>
<dbReference type="SMART" id="SM00032">
    <property type="entry name" value="CCP"/>
    <property type="match status" value="1"/>
</dbReference>
<feature type="compositionally biased region" description="Basic residues" evidence="21">
    <location>
        <begin position="2050"/>
        <end position="2060"/>
    </location>
</feature>
<feature type="domain" description="Link" evidence="27">
    <location>
        <begin position="250"/>
        <end position="346"/>
    </location>
</feature>
<feature type="disulfide bond" evidence="20">
    <location>
        <begin position="195"/>
        <end position="216"/>
    </location>
</feature>
<evidence type="ECO:0000256" key="10">
    <source>
        <dbReference type="ARBA" id="ARBA00022737"/>
    </source>
</evidence>
<evidence type="ECO:0000256" key="3">
    <source>
        <dbReference type="ARBA" id="ARBA00022525"/>
    </source>
</evidence>
<dbReference type="SMART" id="SM00445">
    <property type="entry name" value="LINK"/>
    <property type="match status" value="4"/>
</dbReference>
<feature type="region of interest" description="Disordered" evidence="21">
    <location>
        <begin position="789"/>
        <end position="888"/>
    </location>
</feature>
<evidence type="ECO:0000256" key="14">
    <source>
        <dbReference type="ARBA" id="ARBA00023180"/>
    </source>
</evidence>
<keyword evidence="29" id="KW-1185">Reference proteome</keyword>
<dbReference type="GO" id="GO:0045202">
    <property type="term" value="C:synapse"/>
    <property type="evidence" value="ECO:0007669"/>
    <property type="project" value="TreeGrafter"/>
</dbReference>
<feature type="region of interest" description="Disordered" evidence="21">
    <location>
        <begin position="1307"/>
        <end position="1332"/>
    </location>
</feature>
<dbReference type="InterPro" id="IPR000152">
    <property type="entry name" value="EGF-type_Asp/Asn_hydroxyl_site"/>
</dbReference>
<sequence length="2072" mass="220089">MTTLLLVFVCLQVITAADSVELSDSSDGLEVKIPEQSPLRVILGSSLNIPCYFNIPEEQDSSLMLTPRIKWSKLSNGTEVVLLVATGGKIRLNSEYRGAISLPNYPAIPTDATLEIKALRSNHTGIYRCEVMYGIEDRQDTIEVLVKGIVFHYRAISTRYTLNFEKAKQACIQNSAVIATPEQLQAAYEDGYEQCDAGWLADQTVRYPIHWPRERCYGDKDEFPGVRTYGVREPDETYDVYCYAEQMQGKVFYATAPEKFTFQEAFDKCRSLGARLATTGELYLAWKDGMDMCSAGWLADRSVRYPISRARPNCGGNLVGVRTVYLHINQTGYPHPDSRYDAVCYSGDDTESLVPGQFIDETGSELGSAFTVQTVTQTEVELPLSRNATEEEARGSIATLEPMEVTPTATRLYEGFTALPDLFTTAVTEETAATQEENVTQEDVTAVWTVPEEATTIDLGIAITTVALGTAVTTEMAEVSSVEEVMGVTATPGLESASAFTVEDQLVQVTAAPGAGHLPEQPISPTGVVFHYRAATSRYAFSFIQAQKACLENSAVIATPQQLQAAYEAGFDQCDAGWLRDQTVRYPIVNPRNNCIGDKENTPGVRSYGMRPASETYDVYCYIDRLKGDVFFATQPEQFTFPEAQQYCESQNATLASVGQLHAAWKQGLDRCYAGWLADGSLRYPIVSPRPACGGDAPGVRTVYQHHNQTGFPDPLSRHHAFCFRALPPVEEEGVTPFFEDVLATQVIPGVEGVPSGEEVTMETEFATQPENQTAWGTEVFPTDMSLLSGGPSAFPPSTIVPEETSTNASASEVPGEVTEPGEHQVSGEPPSSGWVPGVPDASGEPASGDFGLSGEHSGIGESGLPSADLHASGFPPGESGLPSGDLSGVPPGTVDISGLPSAEEEVSVSISRIPEISGMPSEVESSGLPFGVSGEVSAGTELVSGVSSGEESGLASAFPTVSLVDTTLVEVVTTVPERREEGKGSIGVSGEGDLSGLPSSEWDSSGGIQGVPSGAEPSGEPSGAAELSGLPSGGSELSGLPSGLDASGETSGTHEISGLVDLSGLTSGIDGSSEASGITFVDATLEEVTTTPTITGAEAKEVLETSGLPSGGEDASGMVSGSLDTSGEPSGHVDFGGSVSGVLEISGYPSGVTDSSGDISGVDVTSGLLSGEESGLASGFPTVSLVDTTLVEVVTQTSVAQEVGEGPSGMIEISGFTSGDRGLSGEESGAVETSGFPSGAGELSGETSGIPYISGDFSGATDLSGQFSAVTDMSGEASGLPGITLVTSDLVEVVTRPTVSQELGGETATLPYGLGPSGEASASGELSGETSALPESALETSTAYEISGETSAFPETGIETSTMHEISGETSAFPEFNTETSTIPEISGETSAFPEIFTETSTNQEVSGETSAFPESSTDTSAIQEISGETSAFPEIRIETSTSQDISGETSAFPEIRIETFTSQEARGEISGYPEISIETSTVHETSGETSAFPEISIETSTVHEISGDMPSFPEISIETSTVHETSGETSAFPEISIETSTVHEISGDMPSFPEISIETSTVHETSGETSAFPEISIETSTVHEITRGETSAFPEISIETSTVRDISGETSAFPEFSIETPTSQEARGETSAYPEIFIETSTVQEVSGETSAFPEIRVGTPTSQEARGETFPEISIETSTVHETSGEASALPAANIKTAATSLASGEPFGTPEQKEIPDTTSGAVTHSIAGISGETSVPDVVISTRTPDVEPTQGLRNPEEAQLEMEPSLPAVSEQETEAAVAPDSPHLLATTTATLPQVSQEAIDALGPTTEDTDVCHSSPCLNGATCVDAIDSFKCFCLPSYGGDLCESDLENCEEGWTKFQGHCYRHFEERETWMDAETRCRQHQAHLSSIITPEEQEFVNSHAQDYQWIGLSDRAVENDFRWSDGHSLQYENWRPNQPDNFFSAGEDCVVMIWHEKGEWNDVPCNYHLPFTCKKGTVACGDPPAVENARTFGRKKERYEINSLVRYQCDQGYIQRHVPTIRCQPNGHWEEPRISCLNPSSYQRRLYKRSPRSRSKPSGSAVHRPTH</sequence>
<comment type="subcellular location">
    <subcellularLocation>
        <location evidence="1">Secreted</location>
        <location evidence="1">Extracellular space</location>
        <location evidence="1">Extracellular matrix</location>
    </subcellularLocation>
</comment>
<dbReference type="FunFam" id="3.10.100.10:FF:000002">
    <property type="entry name" value="Hyaluronan proteoglycan link protein 1"/>
    <property type="match status" value="2"/>
</dbReference>
<feature type="domain" description="Link" evidence="27">
    <location>
        <begin position="149"/>
        <end position="244"/>
    </location>
</feature>
<evidence type="ECO:0000256" key="2">
    <source>
        <dbReference type="ARBA" id="ARBA00006838"/>
    </source>
</evidence>
<dbReference type="Proteomes" id="UP000563107">
    <property type="component" value="Unassembled WGS sequence"/>
</dbReference>
<organism evidence="28 29">
    <name type="scientific">Chaetops frenatus</name>
    <name type="common">Rufous rock-jumper</name>
    <dbReference type="NCBI Taxonomy" id="221966"/>
    <lineage>
        <taxon>Eukaryota</taxon>
        <taxon>Metazoa</taxon>
        <taxon>Chordata</taxon>
        <taxon>Craniata</taxon>
        <taxon>Vertebrata</taxon>
        <taxon>Euteleostomi</taxon>
        <taxon>Archelosauria</taxon>
        <taxon>Archosauria</taxon>
        <taxon>Dinosauria</taxon>
        <taxon>Saurischia</taxon>
        <taxon>Theropoda</taxon>
        <taxon>Coelurosauria</taxon>
        <taxon>Aves</taxon>
        <taxon>Neognathae</taxon>
        <taxon>Neoaves</taxon>
        <taxon>Telluraves</taxon>
        <taxon>Australaves</taxon>
        <taxon>Passeriformes</taxon>
        <taxon>Picathartidae</taxon>
        <taxon>Chaetops</taxon>
    </lineage>
</organism>
<dbReference type="PROSITE" id="PS50963">
    <property type="entry name" value="LINK_2"/>
    <property type="match status" value="4"/>
</dbReference>
<evidence type="ECO:0000256" key="22">
    <source>
        <dbReference type="SAM" id="SignalP"/>
    </source>
</evidence>
<dbReference type="PANTHER" id="PTHR22804:SF42">
    <property type="entry name" value="AGGRECAN CORE PROTEIN"/>
    <property type="match status" value="1"/>
</dbReference>
<evidence type="ECO:0000256" key="15">
    <source>
        <dbReference type="ARBA" id="ARBA00023319"/>
    </source>
</evidence>
<reference evidence="28 29" key="1">
    <citation type="submission" date="2019-09" db="EMBL/GenBank/DDBJ databases">
        <title>Bird 10,000 Genomes (B10K) Project - Family phase.</title>
        <authorList>
            <person name="Zhang G."/>
        </authorList>
    </citation>
    <scope>NUCLEOTIDE SEQUENCE [LARGE SCALE GENOMIC DNA]</scope>
    <source>
        <strain evidence="28">B10K-DU-012-41</strain>
    </source>
</reference>
<dbReference type="EMBL" id="VZTR01017767">
    <property type="protein sequence ID" value="NXT66609.1"/>
    <property type="molecule type" value="Genomic_DNA"/>
</dbReference>
<evidence type="ECO:0000313" key="29">
    <source>
        <dbReference type="Proteomes" id="UP000563107"/>
    </source>
</evidence>
<dbReference type="FunFam" id="3.10.100.10:FF:000011">
    <property type="entry name" value="Aggrecan core protein"/>
    <property type="match status" value="1"/>
</dbReference>
<feature type="disulfide bond" evidence="20">
    <location>
        <begin position="574"/>
        <end position="595"/>
    </location>
</feature>
<feature type="domain" description="C-type lectin" evidence="24">
    <location>
        <begin position="1865"/>
        <end position="1979"/>
    </location>
</feature>
<dbReference type="PROSITE" id="PS50041">
    <property type="entry name" value="C_TYPE_LECTIN_2"/>
    <property type="match status" value="1"/>
</dbReference>
<comment type="caution">
    <text evidence="28">The sequence shown here is derived from an EMBL/GenBank/DDBJ whole genome shotgun (WGS) entry which is preliminary data.</text>
</comment>
<evidence type="ECO:0000256" key="8">
    <source>
        <dbReference type="ARBA" id="ARBA00022729"/>
    </source>
</evidence>
<dbReference type="GO" id="GO:0030246">
    <property type="term" value="F:carbohydrate binding"/>
    <property type="evidence" value="ECO:0007669"/>
    <property type="project" value="UniProtKB-KW"/>
</dbReference>
<evidence type="ECO:0000256" key="11">
    <source>
        <dbReference type="ARBA" id="ARBA00022837"/>
    </source>
</evidence>
<gene>
    <name evidence="28" type="primary">Acan</name>
    <name evidence="28" type="ORF">CHAFRE_R10620</name>
</gene>
<keyword evidence="4" id="KW-0272">Extracellular matrix</keyword>
<feature type="disulfide bond" evidence="19">
    <location>
        <begin position="2014"/>
        <end position="2041"/>
    </location>
</feature>
<evidence type="ECO:0000256" key="9">
    <source>
        <dbReference type="ARBA" id="ARBA00022734"/>
    </source>
</evidence>
<evidence type="ECO:0000256" key="5">
    <source>
        <dbReference type="ARBA" id="ARBA00022536"/>
    </source>
</evidence>
<dbReference type="Gene3D" id="2.10.25.10">
    <property type="entry name" value="Laminin"/>
    <property type="match status" value="1"/>
</dbReference>
<dbReference type="SUPFAM" id="SSF48726">
    <property type="entry name" value="Immunoglobulin"/>
    <property type="match status" value="1"/>
</dbReference>
<feature type="region of interest" description="Disordered" evidence="21">
    <location>
        <begin position="1706"/>
        <end position="1726"/>
    </location>
</feature>
<dbReference type="FunFam" id="2.10.70.10:FF:000003">
    <property type="entry name" value="Versican core protein"/>
    <property type="match status" value="1"/>
</dbReference>
<dbReference type="Gene3D" id="2.60.40.10">
    <property type="entry name" value="Immunoglobulins"/>
    <property type="match status" value="1"/>
</dbReference>
<feature type="region of interest" description="Disordered" evidence="21">
    <location>
        <begin position="1429"/>
        <end position="1449"/>
    </location>
</feature>
<evidence type="ECO:0000256" key="6">
    <source>
        <dbReference type="ARBA" id="ARBA00022659"/>
    </source>
</evidence>
<feature type="compositionally biased region" description="Low complexity" evidence="21">
    <location>
        <begin position="1023"/>
        <end position="1045"/>
    </location>
</feature>
<keyword evidence="5 18" id="KW-0245">EGF-like domain</keyword>
<dbReference type="Pfam" id="PF00059">
    <property type="entry name" value="Lectin_C"/>
    <property type="match status" value="1"/>
</dbReference>
<dbReference type="PROSITE" id="PS50835">
    <property type="entry name" value="IG_LIKE"/>
    <property type="match status" value="1"/>
</dbReference>
<evidence type="ECO:0000256" key="20">
    <source>
        <dbReference type="PROSITE-ProRule" id="PRU00323"/>
    </source>
</evidence>
<dbReference type="InterPro" id="IPR050691">
    <property type="entry name" value="Hyaluronan_bind_Proteoglycan"/>
</dbReference>
<evidence type="ECO:0000256" key="7">
    <source>
        <dbReference type="ARBA" id="ARBA00022723"/>
    </source>
</evidence>
<feature type="domain" description="Link" evidence="27">
    <location>
        <begin position="629"/>
        <end position="725"/>
    </location>
</feature>
<dbReference type="CDD" id="cd03520">
    <property type="entry name" value="Link_domain_CSPGs_modules_2_4"/>
    <property type="match status" value="2"/>
</dbReference>
<dbReference type="SMART" id="SM00406">
    <property type="entry name" value="IGv"/>
    <property type="match status" value="1"/>
</dbReference>
<evidence type="ECO:0000256" key="13">
    <source>
        <dbReference type="ARBA" id="ARBA00023157"/>
    </source>
</evidence>
<dbReference type="Pfam" id="PF00193">
    <property type="entry name" value="Xlink"/>
    <property type="match status" value="4"/>
</dbReference>
<evidence type="ECO:0000259" key="25">
    <source>
        <dbReference type="PROSITE" id="PS50835"/>
    </source>
</evidence>
<dbReference type="GO" id="GO:0010001">
    <property type="term" value="P:glial cell differentiation"/>
    <property type="evidence" value="ECO:0007669"/>
    <property type="project" value="TreeGrafter"/>
</dbReference>
<dbReference type="GO" id="GO:0001501">
    <property type="term" value="P:skeletal system development"/>
    <property type="evidence" value="ECO:0007669"/>
    <property type="project" value="TreeGrafter"/>
</dbReference>
<dbReference type="InterPro" id="IPR003599">
    <property type="entry name" value="Ig_sub"/>
</dbReference>
<feature type="non-terminal residue" evidence="28">
    <location>
        <position position="1"/>
    </location>
</feature>
<feature type="region of interest" description="Disordered" evidence="21">
    <location>
        <begin position="1403"/>
        <end position="1422"/>
    </location>
</feature>
<feature type="compositionally biased region" description="Polar residues" evidence="21">
    <location>
        <begin position="1440"/>
        <end position="1449"/>
    </location>
</feature>
<dbReference type="GO" id="GO:0007417">
    <property type="term" value="P:central nervous system development"/>
    <property type="evidence" value="ECO:0007669"/>
    <property type="project" value="TreeGrafter"/>
</dbReference>
<feature type="domain" description="Ig-like" evidence="25">
    <location>
        <begin position="34"/>
        <end position="143"/>
    </location>
</feature>
<feature type="domain" description="Sushi" evidence="26">
    <location>
        <begin position="1983"/>
        <end position="2043"/>
    </location>
</feature>
<feature type="compositionally biased region" description="Low complexity" evidence="21">
    <location>
        <begin position="1314"/>
        <end position="1332"/>
    </location>
</feature>
<feature type="region of interest" description="Disordered" evidence="21">
    <location>
        <begin position="1220"/>
        <end position="1248"/>
    </location>
</feature>
<feature type="disulfide bond" evidence="20">
    <location>
        <begin position="672"/>
        <end position="693"/>
    </location>
</feature>
<dbReference type="PANTHER" id="PTHR22804">
    <property type="entry name" value="AGGRECAN/VERSICAN PROTEOGLYCAN"/>
    <property type="match status" value="1"/>
</dbReference>
<evidence type="ECO:0000256" key="16">
    <source>
        <dbReference type="ARBA" id="ARBA00039399"/>
    </source>
</evidence>
<dbReference type="Pfam" id="PF07686">
    <property type="entry name" value="V-set"/>
    <property type="match status" value="1"/>
</dbReference>
<keyword evidence="7" id="KW-0479">Metal-binding</keyword>
<dbReference type="InterPro" id="IPR016187">
    <property type="entry name" value="CTDL_fold"/>
</dbReference>
<feature type="chain" id="PRO_5029585507" description="Aggrecan core protein" evidence="22">
    <location>
        <begin position="20"/>
        <end position="2072"/>
    </location>
</feature>
<evidence type="ECO:0000256" key="1">
    <source>
        <dbReference type="ARBA" id="ARBA00004498"/>
    </source>
</evidence>
<dbReference type="InterPro" id="IPR035976">
    <property type="entry name" value="Sushi/SCR/CCP_sf"/>
</dbReference>
<dbReference type="PROSITE" id="PS01241">
    <property type="entry name" value="LINK_1"/>
    <property type="match status" value="3"/>
</dbReference>
<evidence type="ECO:0000256" key="18">
    <source>
        <dbReference type="PROSITE-ProRule" id="PRU00076"/>
    </source>
</evidence>
<dbReference type="SMART" id="SM00179">
    <property type="entry name" value="EGF_CA"/>
    <property type="match status" value="1"/>
</dbReference>
<evidence type="ECO:0000256" key="17">
    <source>
        <dbReference type="ARBA" id="ARBA00042947"/>
    </source>
</evidence>
<dbReference type="GO" id="GO:0007155">
    <property type="term" value="P:cell adhesion"/>
    <property type="evidence" value="ECO:0007669"/>
    <property type="project" value="InterPro"/>
</dbReference>
<dbReference type="FunFam" id="3.10.100.10:FF:000009">
    <property type="entry name" value="Aggrecan core protein"/>
    <property type="match status" value="1"/>
</dbReference>
<dbReference type="SMART" id="SM00409">
    <property type="entry name" value="IG"/>
    <property type="match status" value="1"/>
</dbReference>
<dbReference type="PRINTS" id="PR01265">
    <property type="entry name" value="LINKMODULE"/>
</dbReference>
<keyword evidence="14" id="KW-0325">Glycoprotein</keyword>
<dbReference type="FunFam" id="3.10.100.10:FF:000003">
    <property type="entry name" value="Versican core protein"/>
    <property type="match status" value="1"/>
</dbReference>
<dbReference type="SUPFAM" id="SSF56436">
    <property type="entry name" value="C-type lectin-like"/>
    <property type="match status" value="5"/>
</dbReference>
<evidence type="ECO:0000256" key="12">
    <source>
        <dbReference type="ARBA" id="ARBA00022974"/>
    </source>
</evidence>
<evidence type="ECO:0000313" key="28">
    <source>
        <dbReference type="EMBL" id="NXT66609.1"/>
    </source>
</evidence>
<dbReference type="Gene3D" id="2.10.70.10">
    <property type="entry name" value="Complement Module, domain 1"/>
    <property type="match status" value="1"/>
</dbReference>
<dbReference type="InterPro" id="IPR000742">
    <property type="entry name" value="EGF"/>
</dbReference>
<feature type="disulfide bond" evidence="19">
    <location>
        <begin position="1985"/>
        <end position="2028"/>
    </location>
</feature>
<keyword evidence="12" id="KW-0654">Proteoglycan</keyword>
<feature type="signal peptide" evidence="22">
    <location>
        <begin position="1"/>
        <end position="19"/>
    </location>
</feature>
<evidence type="ECO:0000259" key="24">
    <source>
        <dbReference type="PROSITE" id="PS50041"/>
    </source>
</evidence>
<dbReference type="InterPro" id="IPR018378">
    <property type="entry name" value="C-type_lectin_CS"/>
</dbReference>
<keyword evidence="6 19" id="KW-0768">Sushi</keyword>
<dbReference type="GO" id="GO:0005615">
    <property type="term" value="C:extracellular space"/>
    <property type="evidence" value="ECO:0007669"/>
    <property type="project" value="TreeGrafter"/>
</dbReference>
<dbReference type="InterPro" id="IPR001881">
    <property type="entry name" value="EGF-like_Ca-bd_dom"/>
</dbReference>
<dbReference type="CDD" id="cd03517">
    <property type="entry name" value="Link_domain_CSPGs_modules_1_3"/>
    <property type="match status" value="2"/>
</dbReference>
<dbReference type="InterPro" id="IPR016186">
    <property type="entry name" value="C-type_lectin-like/link_sf"/>
</dbReference>
<dbReference type="Pfam" id="PF00084">
    <property type="entry name" value="Sushi"/>
    <property type="match status" value="1"/>
</dbReference>
<dbReference type="GO" id="GO:0005540">
    <property type="term" value="F:hyaluronic acid binding"/>
    <property type="evidence" value="ECO:0007669"/>
    <property type="project" value="InterPro"/>
</dbReference>
<dbReference type="PROSITE" id="PS00022">
    <property type="entry name" value="EGF_1"/>
    <property type="match status" value="1"/>
</dbReference>
<feature type="disulfide bond" evidence="20">
    <location>
        <begin position="293"/>
        <end position="314"/>
    </location>
</feature>
<dbReference type="GO" id="GO:0005509">
    <property type="term" value="F:calcium ion binding"/>
    <property type="evidence" value="ECO:0007669"/>
    <property type="project" value="InterPro"/>
</dbReference>
<protein>
    <recommendedName>
        <fullName evidence="16">Aggrecan core protein</fullName>
    </recommendedName>
    <alternativeName>
        <fullName evidence="17">Cartilage-specific proteoglycan core protein</fullName>
    </alternativeName>
</protein>
<feature type="region of interest" description="Disordered" evidence="21">
    <location>
        <begin position="1092"/>
        <end position="1139"/>
    </location>
</feature>
<comment type="caution">
    <text evidence="18">Lacks conserved residue(s) required for the propagation of feature annotation.</text>
</comment>
<name>A0A7L3EFM2_9PASS</name>
<keyword evidence="10" id="KW-0677">Repeat</keyword>
<proteinExistence type="inferred from homology"/>
<dbReference type="GO" id="GO:0072534">
    <property type="term" value="C:perineuronal net"/>
    <property type="evidence" value="ECO:0007669"/>
    <property type="project" value="TreeGrafter"/>
</dbReference>
<feature type="domain" description="Link" evidence="27">
    <location>
        <begin position="528"/>
        <end position="623"/>
    </location>
</feature>
<evidence type="ECO:0000259" key="26">
    <source>
        <dbReference type="PROSITE" id="PS50923"/>
    </source>
</evidence>
<dbReference type="FunFam" id="2.10.25.10:FF:000006">
    <property type="entry name" value="Versican core protein-like isoform 1"/>
    <property type="match status" value="1"/>
</dbReference>
<accession>A0A7L3EFM2</accession>
<evidence type="ECO:0000256" key="4">
    <source>
        <dbReference type="ARBA" id="ARBA00022530"/>
    </source>
</evidence>
<dbReference type="CDD" id="cd00054">
    <property type="entry name" value="EGF_CA"/>
    <property type="match status" value="1"/>
</dbReference>
<dbReference type="InterPro" id="IPR013783">
    <property type="entry name" value="Ig-like_fold"/>
</dbReference>
<feature type="non-terminal residue" evidence="28">
    <location>
        <position position="2072"/>
    </location>
</feature>
<dbReference type="PROSITE" id="PS50026">
    <property type="entry name" value="EGF_3"/>
    <property type="match status" value="1"/>
</dbReference>
<comment type="similarity">
    <text evidence="2">Belongs to the aggrecan/versican proteoglycan family.</text>
</comment>
<evidence type="ECO:0000259" key="23">
    <source>
        <dbReference type="PROSITE" id="PS50026"/>
    </source>
</evidence>
<evidence type="ECO:0000256" key="21">
    <source>
        <dbReference type="SAM" id="MobiDB-lite"/>
    </source>
</evidence>
<dbReference type="InterPro" id="IPR000538">
    <property type="entry name" value="Link_dom"/>
</dbReference>
<dbReference type="InterPro" id="IPR001304">
    <property type="entry name" value="C-type_lectin-like"/>
</dbReference>
<dbReference type="InterPro" id="IPR007110">
    <property type="entry name" value="Ig-like_dom"/>
</dbReference>
<keyword evidence="13 18" id="KW-1015">Disulfide bond</keyword>
<dbReference type="Gene3D" id="3.10.100.10">
    <property type="entry name" value="Mannose-Binding Protein A, subunit A"/>
    <property type="match status" value="5"/>
</dbReference>
<dbReference type="InterPro" id="IPR036179">
    <property type="entry name" value="Ig-like_dom_sf"/>
</dbReference>